<dbReference type="Gene3D" id="1.10.606.20">
    <property type="match status" value="1"/>
</dbReference>
<organism evidence="1 2">
    <name type="scientific">Streptomyces silvisoli</name>
    <dbReference type="NCBI Taxonomy" id="3034235"/>
    <lineage>
        <taxon>Bacteria</taxon>
        <taxon>Bacillati</taxon>
        <taxon>Actinomycetota</taxon>
        <taxon>Actinomycetes</taxon>
        <taxon>Kitasatosporales</taxon>
        <taxon>Streptomycetaceae</taxon>
        <taxon>Streptomyces</taxon>
    </lineage>
</organism>
<accession>A0ABT5ZL67</accession>
<proteinExistence type="predicted"/>
<sequence>MEWNRELISILSDPKAQPATVHPTRSFAILQAAEYDAVVSITRTDPSYLVSVAAPRGARADAAADQAAHDVLVALYPAKRAGVDQRLATQLAAIADGRGKRDGIRVGGAVARRLITLRSHDGSSATPTRFAPGVGPGAYRPTPGSAAPVYTDWGSVKPFVLASGSQFRPAVPPPVSSAAYATALNQVKSLGRDTSTTRTPDQTASGKFWAAAPLWNLWNEAAQDLATTQNAGLEKTVKAFADLDLSLADTVIALYDAKYHYRVWRPVTAIRLGGTHYNPRVVGDPRWTPLLPTAPDPSFPGAHAALSQVAQTVLTAFFGGQHRLALTAKGTTRTFDSIPAAANDATLSRLWAGQHTAIDNSSGLQLGSQVAEFVGRHL</sequence>
<name>A0ABT5ZL67_9ACTN</name>
<dbReference type="RefSeq" id="WP_276093252.1">
    <property type="nucleotide sequence ID" value="NZ_JARJBC010000005.1"/>
</dbReference>
<dbReference type="InterPro" id="IPR052559">
    <property type="entry name" value="V-haloperoxidase"/>
</dbReference>
<reference evidence="1 2" key="1">
    <citation type="submission" date="2023-03" db="EMBL/GenBank/DDBJ databases">
        <title>Draft genome sequence of Streptomyces sp. RB6PN23 isolated from peat swamp forest in Thailand.</title>
        <authorList>
            <person name="Klaysubun C."/>
            <person name="Duangmal K."/>
        </authorList>
    </citation>
    <scope>NUCLEOTIDE SEQUENCE [LARGE SCALE GENOMIC DNA]</scope>
    <source>
        <strain evidence="1 2">RB6PN23</strain>
    </source>
</reference>
<protein>
    <submittedName>
        <fullName evidence="1">Vanadium-dependent haloperoxidase</fullName>
    </submittedName>
</protein>
<comment type="caution">
    <text evidence="1">The sequence shown here is derived from an EMBL/GenBank/DDBJ whole genome shotgun (WGS) entry which is preliminary data.</text>
</comment>
<dbReference type="SUPFAM" id="SSF48317">
    <property type="entry name" value="Acid phosphatase/Vanadium-dependent haloperoxidase"/>
    <property type="match status" value="1"/>
</dbReference>
<dbReference type="InterPro" id="IPR036938">
    <property type="entry name" value="PAP2/HPO_sf"/>
</dbReference>
<dbReference type="PANTHER" id="PTHR34599">
    <property type="entry name" value="PEROXIDASE-RELATED"/>
    <property type="match status" value="1"/>
</dbReference>
<keyword evidence="2" id="KW-1185">Reference proteome</keyword>
<dbReference type="EMBL" id="JARJBC010000005">
    <property type="protein sequence ID" value="MDF3289733.1"/>
    <property type="molecule type" value="Genomic_DNA"/>
</dbReference>
<dbReference type="PANTHER" id="PTHR34599:SF1">
    <property type="entry name" value="PHOSPHATIDIC ACID PHOSPHATASE TYPE 2_HALOPEROXIDASE DOMAIN-CONTAINING PROTEIN"/>
    <property type="match status" value="1"/>
</dbReference>
<evidence type="ECO:0000313" key="2">
    <source>
        <dbReference type="Proteomes" id="UP001216579"/>
    </source>
</evidence>
<dbReference type="CDD" id="cd03398">
    <property type="entry name" value="PAP2_haloperoxidase"/>
    <property type="match status" value="1"/>
</dbReference>
<dbReference type="Proteomes" id="UP001216579">
    <property type="component" value="Unassembled WGS sequence"/>
</dbReference>
<gene>
    <name evidence="1" type="ORF">P3G67_10895</name>
</gene>
<evidence type="ECO:0000313" key="1">
    <source>
        <dbReference type="EMBL" id="MDF3289733.1"/>
    </source>
</evidence>